<name>A0A6J6FE63_9ZZZZ</name>
<gene>
    <name evidence="1" type="ORF">UFOPK1773_00578</name>
</gene>
<protein>
    <submittedName>
        <fullName evidence="1">Unannotated protein</fullName>
    </submittedName>
</protein>
<dbReference type="AlphaFoldDB" id="A0A6J6FE63"/>
<evidence type="ECO:0000313" key="1">
    <source>
        <dbReference type="EMBL" id="CAB4587186.1"/>
    </source>
</evidence>
<proteinExistence type="predicted"/>
<accession>A0A6J6FE63</accession>
<dbReference type="EMBL" id="CAEZUA010000027">
    <property type="protein sequence ID" value="CAB4587186.1"/>
    <property type="molecule type" value="Genomic_DNA"/>
</dbReference>
<organism evidence="1">
    <name type="scientific">freshwater metagenome</name>
    <dbReference type="NCBI Taxonomy" id="449393"/>
    <lineage>
        <taxon>unclassified sequences</taxon>
        <taxon>metagenomes</taxon>
        <taxon>ecological metagenomes</taxon>
    </lineage>
</organism>
<reference evidence="1" key="1">
    <citation type="submission" date="2020-05" db="EMBL/GenBank/DDBJ databases">
        <authorList>
            <person name="Chiriac C."/>
            <person name="Salcher M."/>
            <person name="Ghai R."/>
            <person name="Kavagutti S V."/>
        </authorList>
    </citation>
    <scope>NUCLEOTIDE SEQUENCE</scope>
</reference>
<sequence>MRCVATPLCEERIADPAREGAPVRPPPGINLVRFFGSKFGRPSPRAISARRASRRFVGRVSLLRVSTRVSVRRAGANFVERESEVVKGRASAPRPSAKRFARSCERALFFARFAGVCADFFAPGFPNALPEGLPPARVVDLPINLPAFGLPLTHVDPDDVALVDAREAPLSDV</sequence>